<organism evidence="1">
    <name type="scientific">Medioppia subpectinata</name>
    <dbReference type="NCBI Taxonomy" id="1979941"/>
    <lineage>
        <taxon>Eukaryota</taxon>
        <taxon>Metazoa</taxon>
        <taxon>Ecdysozoa</taxon>
        <taxon>Arthropoda</taxon>
        <taxon>Chelicerata</taxon>
        <taxon>Arachnida</taxon>
        <taxon>Acari</taxon>
        <taxon>Acariformes</taxon>
        <taxon>Sarcoptiformes</taxon>
        <taxon>Oribatida</taxon>
        <taxon>Brachypylina</taxon>
        <taxon>Oppioidea</taxon>
        <taxon>Oppiidae</taxon>
        <taxon>Medioppia</taxon>
    </lineage>
</organism>
<gene>
    <name evidence="1" type="ORF">OSB1V03_LOCUS12935</name>
</gene>
<proteinExistence type="predicted"/>
<sequence>MAEVDWLREAGLQDIIHSLKDNSLTTTSVSLDELLSNPLSIQLTERQTNTVRKRVNTLRSTLIKQKTHNSKRGQEVVQIVNSKQRPDVRSLFNNSDNTDSTRDQPIIITDTDITENDGLVLSVPNSHTLNIPPIPMPRRGSSPDLKITAETGRTRTLSNPPDMDNENNLIKYKSKSNLLNLSKSTTNLKKESSSRFSWSGYKKAFRLVSDRRNSHTALDTDNSGTGIEALSLKYNSSLRGHEDIPRNVKQVTDTYGNDFFAADHITAQGLGIEVVMNPQIQYTSPTHTSLNLRL</sequence>
<dbReference type="EMBL" id="CAJPIZ010011134">
    <property type="protein sequence ID" value="CAG2112962.1"/>
    <property type="molecule type" value="Genomic_DNA"/>
</dbReference>
<dbReference type="AlphaFoldDB" id="A0A7R9KZT7"/>
<dbReference type="OrthoDB" id="6523980at2759"/>
<accession>A0A7R9KZT7</accession>
<keyword evidence="2" id="KW-1185">Reference proteome</keyword>
<evidence type="ECO:0000313" key="2">
    <source>
        <dbReference type="Proteomes" id="UP000759131"/>
    </source>
</evidence>
<protein>
    <submittedName>
        <fullName evidence="1">Uncharacterized protein</fullName>
    </submittedName>
</protein>
<dbReference type="EMBL" id="OC865709">
    <property type="protein sequence ID" value="CAD7632532.1"/>
    <property type="molecule type" value="Genomic_DNA"/>
</dbReference>
<dbReference type="Proteomes" id="UP000759131">
    <property type="component" value="Unassembled WGS sequence"/>
</dbReference>
<feature type="non-terminal residue" evidence="1">
    <location>
        <position position="1"/>
    </location>
</feature>
<evidence type="ECO:0000313" key="1">
    <source>
        <dbReference type="EMBL" id="CAD7632532.1"/>
    </source>
</evidence>
<name>A0A7R9KZT7_9ACAR</name>
<reference evidence="1" key="1">
    <citation type="submission" date="2020-11" db="EMBL/GenBank/DDBJ databases">
        <authorList>
            <person name="Tran Van P."/>
        </authorList>
    </citation>
    <scope>NUCLEOTIDE SEQUENCE</scope>
</reference>